<evidence type="ECO:0000313" key="3">
    <source>
        <dbReference type="Proteomes" id="UP001560573"/>
    </source>
</evidence>
<keyword evidence="3" id="KW-1185">Reference proteome</keyword>
<evidence type="ECO:0000256" key="1">
    <source>
        <dbReference type="SAM" id="SignalP"/>
    </source>
</evidence>
<feature type="chain" id="PRO_5046397107" description="Carboxypeptidase-like regulatory domain-containing protein" evidence="1">
    <location>
        <begin position="23"/>
        <end position="266"/>
    </location>
</feature>
<gene>
    <name evidence="2" type="ORF">QTN47_16645</name>
</gene>
<accession>A0ABV3ZHZ2</accession>
<feature type="signal peptide" evidence="1">
    <location>
        <begin position="1"/>
        <end position="22"/>
    </location>
</feature>
<name>A0ABV3ZHZ2_9BACT</name>
<sequence>MRTSFTFILFLFFSFSYSFSKAQQQYNVEGKVVDYSNRRPLEAVSVFTTSGKTLITDSLGKFTVPVKSGDSIWFSYFGKRTQKYPVDTIANPYSFEVGLHIDVAWLPAVKVRSSDYRSDSILNRQNYAKAFDYKKPGIAISSNPPSSYVPGSVTSAFDLDALIDVFRYKKKRQMASLQNRLLFEEQDKYVLHRFSKRLIKQLTNLDGKSLDSFIMIYKPPYDVMLAMNDIELGYYIQQCYYQFRHIQPTKSEKPDVFIRKPEEEEP</sequence>
<evidence type="ECO:0000313" key="2">
    <source>
        <dbReference type="EMBL" id="MEX6689140.1"/>
    </source>
</evidence>
<keyword evidence="1" id="KW-0732">Signal</keyword>
<proteinExistence type="predicted"/>
<dbReference type="SUPFAM" id="SSF49464">
    <property type="entry name" value="Carboxypeptidase regulatory domain-like"/>
    <property type="match status" value="1"/>
</dbReference>
<comment type="caution">
    <text evidence="2">The sequence shown here is derived from an EMBL/GenBank/DDBJ whole genome shotgun (WGS) entry which is preliminary data.</text>
</comment>
<reference evidence="2 3" key="1">
    <citation type="submission" date="2023-07" db="EMBL/GenBank/DDBJ databases">
        <authorList>
            <person name="Lian W.-H."/>
        </authorList>
    </citation>
    <scope>NUCLEOTIDE SEQUENCE [LARGE SCALE GENOMIC DNA]</scope>
    <source>
        <strain evidence="2 3">SYSU DXS3180</strain>
    </source>
</reference>
<dbReference type="InterPro" id="IPR008969">
    <property type="entry name" value="CarboxyPept-like_regulatory"/>
</dbReference>
<protein>
    <recommendedName>
        <fullName evidence="4">Carboxypeptidase-like regulatory domain-containing protein</fullName>
    </recommendedName>
</protein>
<organism evidence="2 3">
    <name type="scientific">Danxiaibacter flavus</name>
    <dbReference type="NCBI Taxonomy" id="3049108"/>
    <lineage>
        <taxon>Bacteria</taxon>
        <taxon>Pseudomonadati</taxon>
        <taxon>Bacteroidota</taxon>
        <taxon>Chitinophagia</taxon>
        <taxon>Chitinophagales</taxon>
        <taxon>Chitinophagaceae</taxon>
        <taxon>Danxiaibacter</taxon>
    </lineage>
</organism>
<dbReference type="RefSeq" id="WP_369330548.1">
    <property type="nucleotide sequence ID" value="NZ_JAULBC010000005.1"/>
</dbReference>
<evidence type="ECO:0008006" key="4">
    <source>
        <dbReference type="Google" id="ProtNLM"/>
    </source>
</evidence>
<dbReference type="EMBL" id="JAULBC010000005">
    <property type="protein sequence ID" value="MEX6689140.1"/>
    <property type="molecule type" value="Genomic_DNA"/>
</dbReference>
<dbReference type="Proteomes" id="UP001560573">
    <property type="component" value="Unassembled WGS sequence"/>
</dbReference>